<comment type="caution">
    <text evidence="2">The sequence shown here is derived from an EMBL/GenBank/DDBJ whole genome shotgun (WGS) entry which is preliminary data.</text>
</comment>
<feature type="region of interest" description="Disordered" evidence="1">
    <location>
        <begin position="1"/>
        <end position="47"/>
    </location>
</feature>
<organism evidence="2 3">
    <name type="scientific">Pleurodeles waltl</name>
    <name type="common">Iberian ribbed newt</name>
    <dbReference type="NCBI Taxonomy" id="8319"/>
    <lineage>
        <taxon>Eukaryota</taxon>
        <taxon>Metazoa</taxon>
        <taxon>Chordata</taxon>
        <taxon>Craniata</taxon>
        <taxon>Vertebrata</taxon>
        <taxon>Euteleostomi</taxon>
        <taxon>Amphibia</taxon>
        <taxon>Batrachia</taxon>
        <taxon>Caudata</taxon>
        <taxon>Salamandroidea</taxon>
        <taxon>Salamandridae</taxon>
        <taxon>Pleurodelinae</taxon>
        <taxon>Pleurodeles</taxon>
    </lineage>
</organism>
<name>A0AAV7TE67_PLEWA</name>
<proteinExistence type="predicted"/>
<accession>A0AAV7TE67</accession>
<dbReference type="Proteomes" id="UP001066276">
    <property type="component" value="Chromosome 3_2"/>
</dbReference>
<reference evidence="2" key="1">
    <citation type="journal article" date="2022" name="bioRxiv">
        <title>Sequencing and chromosome-scale assembly of the giantPleurodeles waltlgenome.</title>
        <authorList>
            <person name="Brown T."/>
            <person name="Elewa A."/>
            <person name="Iarovenko S."/>
            <person name="Subramanian E."/>
            <person name="Araus A.J."/>
            <person name="Petzold A."/>
            <person name="Susuki M."/>
            <person name="Suzuki K.-i.T."/>
            <person name="Hayashi T."/>
            <person name="Toyoda A."/>
            <person name="Oliveira C."/>
            <person name="Osipova E."/>
            <person name="Leigh N.D."/>
            <person name="Simon A."/>
            <person name="Yun M.H."/>
        </authorList>
    </citation>
    <scope>NUCLEOTIDE SEQUENCE</scope>
    <source>
        <strain evidence="2">20211129_DDA</strain>
        <tissue evidence="2">Liver</tissue>
    </source>
</reference>
<evidence type="ECO:0000313" key="2">
    <source>
        <dbReference type="EMBL" id="KAJ1174873.1"/>
    </source>
</evidence>
<feature type="region of interest" description="Disordered" evidence="1">
    <location>
        <begin position="92"/>
        <end position="121"/>
    </location>
</feature>
<dbReference type="AlphaFoldDB" id="A0AAV7TE67"/>
<gene>
    <name evidence="2" type="ORF">NDU88_000164</name>
</gene>
<feature type="compositionally biased region" description="Low complexity" evidence="1">
    <location>
        <begin position="105"/>
        <end position="117"/>
    </location>
</feature>
<protein>
    <submittedName>
        <fullName evidence="2">Uncharacterized protein</fullName>
    </submittedName>
</protein>
<keyword evidence="3" id="KW-1185">Reference proteome</keyword>
<sequence>MRECDSLQPRQPTGRLVVAAGGSTRDPPTAVTRHPVTRQQPQQWETPLKDPKFPLWCCDVTRVCGEAGPALEHHPNKQARLVAESVRALPRAVPRCSPDPPEPSGFPSGFPGLPGSGDLHRLVIPGDDPILLGLESP</sequence>
<dbReference type="EMBL" id="JANPWB010000006">
    <property type="protein sequence ID" value="KAJ1174873.1"/>
    <property type="molecule type" value="Genomic_DNA"/>
</dbReference>
<evidence type="ECO:0000256" key="1">
    <source>
        <dbReference type="SAM" id="MobiDB-lite"/>
    </source>
</evidence>
<evidence type="ECO:0000313" key="3">
    <source>
        <dbReference type="Proteomes" id="UP001066276"/>
    </source>
</evidence>